<dbReference type="Proteomes" id="UP000235220">
    <property type="component" value="Chromosome 6"/>
</dbReference>
<dbReference type="AlphaFoldDB" id="A0A6P9EEG3"/>
<evidence type="ECO:0000313" key="2">
    <source>
        <dbReference type="Proteomes" id="UP000235220"/>
    </source>
</evidence>
<keyword evidence="2" id="KW-1185">Reference proteome</keyword>
<dbReference type="GeneID" id="109020721"/>
<feature type="region of interest" description="Disordered" evidence="1">
    <location>
        <begin position="211"/>
        <end position="232"/>
    </location>
</feature>
<dbReference type="InParanoid" id="A0A6P9EEG3"/>
<dbReference type="OrthoDB" id="1406386at2759"/>
<dbReference type="KEGG" id="jre:109020721"/>
<accession>A0A6P9EEG3</accession>
<dbReference type="PANTHER" id="PTHR45125">
    <property type="entry name" value="F21J9.4-RELATED"/>
    <property type="match status" value="1"/>
</dbReference>
<dbReference type="PANTHER" id="PTHR45125:SF3">
    <property type="entry name" value="NO-APICAL-MERISTEM-ASSOCIATED CARBOXY-TERMINAL DOMAIN PROTEIN"/>
    <property type="match status" value="1"/>
</dbReference>
<dbReference type="FunCoup" id="A0A6P9EEG3">
    <property type="interactions" value="85"/>
</dbReference>
<organism evidence="2 3">
    <name type="scientific">Juglans regia</name>
    <name type="common">English walnut</name>
    <dbReference type="NCBI Taxonomy" id="51240"/>
    <lineage>
        <taxon>Eukaryota</taxon>
        <taxon>Viridiplantae</taxon>
        <taxon>Streptophyta</taxon>
        <taxon>Embryophyta</taxon>
        <taxon>Tracheophyta</taxon>
        <taxon>Spermatophyta</taxon>
        <taxon>Magnoliopsida</taxon>
        <taxon>eudicotyledons</taxon>
        <taxon>Gunneridae</taxon>
        <taxon>Pentapetalae</taxon>
        <taxon>rosids</taxon>
        <taxon>fabids</taxon>
        <taxon>Fagales</taxon>
        <taxon>Juglandaceae</taxon>
        <taxon>Juglans</taxon>
    </lineage>
</organism>
<reference evidence="3" key="1">
    <citation type="submission" date="2025-08" db="UniProtKB">
        <authorList>
            <consortium name="RefSeq"/>
        </authorList>
    </citation>
    <scope>IDENTIFICATION</scope>
    <source>
        <tissue evidence="3">Leaves</tissue>
    </source>
</reference>
<dbReference type="RefSeq" id="XP_035546650.1">
    <property type="nucleotide sequence ID" value="XM_035690757.1"/>
</dbReference>
<proteinExistence type="predicted"/>
<sequence length="315" mass="36280">MDTHFEDDPFFTTLLQSGGGGCNSTPMQHSNVVIQATTTDDEKRHHSKKVQRGASFTVEEDNLLVSAWLNISIDAIRGTDQKSTQMWERITTFYHEYKKSNIVDRSEGSLMNRWSTIQKLTNKFCAYIAQVESLHPSGATEQDKIEKAKMLYKEMVGSNFTMEHCWCLLRHQPKWQQHISTFGKKRKPQEKYVGEVDVDLAEEDLEVLTERPPGKKVEKERERKRKSMEGKEVEIKKALAKMTEDRATSMEERRNAMLKADEKSEKSGISQAVIGFSLRCLDTFKPKGNPWKIKRFLNFLTDDTLTKLKPPDNAL</sequence>
<evidence type="ECO:0000313" key="3">
    <source>
        <dbReference type="RefSeq" id="XP_035546650.1"/>
    </source>
</evidence>
<gene>
    <name evidence="3" type="primary">LOC109020721</name>
</gene>
<protein>
    <submittedName>
        <fullName evidence="3">Glutathione S-transferase T3-like</fullName>
    </submittedName>
</protein>
<evidence type="ECO:0000256" key="1">
    <source>
        <dbReference type="SAM" id="MobiDB-lite"/>
    </source>
</evidence>
<name>A0A6P9EEG3_JUGRE</name>